<accession>A0A9E2L597</accession>
<dbReference type="HAMAP" id="MF_01810">
    <property type="entry name" value="YidC_type1"/>
    <property type="match status" value="1"/>
</dbReference>
<feature type="transmembrane region" description="Helical" evidence="13">
    <location>
        <begin position="531"/>
        <end position="550"/>
    </location>
</feature>
<keyword evidence="6 13" id="KW-0812">Transmembrane</keyword>
<dbReference type="InterPro" id="IPR001708">
    <property type="entry name" value="YidC/ALB3/OXA1/COX18"/>
</dbReference>
<evidence type="ECO:0000256" key="12">
    <source>
        <dbReference type="ARBA" id="ARBA00033342"/>
    </source>
</evidence>
<evidence type="ECO:0000256" key="7">
    <source>
        <dbReference type="ARBA" id="ARBA00022927"/>
    </source>
</evidence>
<dbReference type="GO" id="GO:0005886">
    <property type="term" value="C:plasma membrane"/>
    <property type="evidence" value="ECO:0007669"/>
    <property type="project" value="UniProtKB-SubCell"/>
</dbReference>
<dbReference type="InterPro" id="IPR047196">
    <property type="entry name" value="YidC_ALB_C"/>
</dbReference>
<feature type="transmembrane region" description="Helical" evidence="13">
    <location>
        <begin position="366"/>
        <end position="385"/>
    </location>
</feature>
<keyword evidence="5 13" id="KW-1003">Cell membrane</keyword>
<dbReference type="GO" id="GO:0051205">
    <property type="term" value="P:protein insertion into membrane"/>
    <property type="evidence" value="ECO:0007669"/>
    <property type="project" value="TreeGrafter"/>
</dbReference>
<dbReference type="GO" id="GO:0015031">
    <property type="term" value="P:protein transport"/>
    <property type="evidence" value="ECO:0007669"/>
    <property type="project" value="UniProtKB-KW"/>
</dbReference>
<comment type="function">
    <text evidence="13">Required for the insertion and/or proper folding and/or complex formation of integral membrane proteins into the membrane. Involved in integration of membrane proteins that insert both dependently and independently of the Sec translocase complex, as well as at least some lipoproteins. Aids folding of multispanning membrane proteins.</text>
</comment>
<feature type="domain" description="Membrane insertase YidC/Oxa/ALB C-terminal" evidence="14">
    <location>
        <begin position="366"/>
        <end position="564"/>
    </location>
</feature>
<evidence type="ECO:0000256" key="1">
    <source>
        <dbReference type="ARBA" id="ARBA00004429"/>
    </source>
</evidence>
<dbReference type="Proteomes" id="UP000823914">
    <property type="component" value="Unassembled WGS sequence"/>
</dbReference>
<dbReference type="InterPro" id="IPR038221">
    <property type="entry name" value="YidC_periplasmic_sf"/>
</dbReference>
<evidence type="ECO:0000256" key="2">
    <source>
        <dbReference type="ARBA" id="ARBA00010527"/>
    </source>
</evidence>
<protein>
    <recommendedName>
        <fullName evidence="3 13">Membrane protein insertase YidC</fullName>
    </recommendedName>
    <alternativeName>
        <fullName evidence="12 13">Foldase YidC</fullName>
    </alternativeName>
    <alternativeName>
        <fullName evidence="13">Membrane protein YidC</fullName>
    </alternativeName>
    <alternativeName>
        <fullName evidence="11 13">membrane integrase YidC</fullName>
    </alternativeName>
</protein>
<evidence type="ECO:0000256" key="11">
    <source>
        <dbReference type="ARBA" id="ARBA00033245"/>
    </source>
</evidence>
<comment type="similarity">
    <text evidence="2 13">Belongs to the OXA1/ALB3/YidC family. Type 1 subfamily.</text>
</comment>
<dbReference type="PANTHER" id="PTHR12428:SF65">
    <property type="entry name" value="CYTOCHROME C OXIDASE ASSEMBLY PROTEIN COX18, MITOCHONDRIAL"/>
    <property type="match status" value="1"/>
</dbReference>
<evidence type="ECO:0000256" key="4">
    <source>
        <dbReference type="ARBA" id="ARBA00022448"/>
    </source>
</evidence>
<feature type="domain" description="Membrane insertase YidC N-terminal" evidence="15">
    <location>
        <begin position="73"/>
        <end position="322"/>
    </location>
</feature>
<dbReference type="Pfam" id="PF02096">
    <property type="entry name" value="60KD_IMP"/>
    <property type="match status" value="1"/>
</dbReference>
<dbReference type="AlphaFoldDB" id="A0A9E2L597"/>
<reference evidence="16" key="2">
    <citation type="submission" date="2021-04" db="EMBL/GenBank/DDBJ databases">
        <authorList>
            <person name="Gilroy R."/>
        </authorList>
    </citation>
    <scope>NUCLEOTIDE SEQUENCE</scope>
    <source>
        <strain evidence="16">Gambia15-2214</strain>
    </source>
</reference>
<dbReference type="InterPro" id="IPR019998">
    <property type="entry name" value="Membr_insert_YidC"/>
</dbReference>
<evidence type="ECO:0000259" key="15">
    <source>
        <dbReference type="Pfam" id="PF14849"/>
    </source>
</evidence>
<dbReference type="CDD" id="cd20070">
    <property type="entry name" value="5TM_YidC_Alb3"/>
    <property type="match status" value="1"/>
</dbReference>
<reference evidence="16" key="1">
    <citation type="journal article" date="2021" name="PeerJ">
        <title>Extensive microbial diversity within the chicken gut microbiome revealed by metagenomics and culture.</title>
        <authorList>
            <person name="Gilroy R."/>
            <person name="Ravi A."/>
            <person name="Getino M."/>
            <person name="Pursley I."/>
            <person name="Horton D.L."/>
            <person name="Alikhan N.F."/>
            <person name="Baker D."/>
            <person name="Gharbi K."/>
            <person name="Hall N."/>
            <person name="Watson M."/>
            <person name="Adriaenssens E.M."/>
            <person name="Foster-Nyarko E."/>
            <person name="Jarju S."/>
            <person name="Secka A."/>
            <person name="Antonio M."/>
            <person name="Oren A."/>
            <person name="Chaudhuri R.R."/>
            <person name="La Ragione R."/>
            <person name="Hildebrand F."/>
            <person name="Pallen M.J."/>
        </authorList>
    </citation>
    <scope>NUCLEOTIDE SEQUENCE</scope>
    <source>
        <strain evidence="16">Gambia15-2214</strain>
    </source>
</reference>
<keyword evidence="7 13" id="KW-0653">Protein transport</keyword>
<keyword evidence="8 13" id="KW-1133">Transmembrane helix</keyword>
<evidence type="ECO:0000256" key="10">
    <source>
        <dbReference type="ARBA" id="ARBA00023186"/>
    </source>
</evidence>
<dbReference type="CDD" id="cd19961">
    <property type="entry name" value="EcYidC-like_peri"/>
    <property type="match status" value="1"/>
</dbReference>
<comment type="subunit">
    <text evidence="13">Interacts with the Sec translocase complex via SecD. Specifically interacts with transmembrane segments of nascent integral membrane proteins during membrane integration.</text>
</comment>
<dbReference type="PRINTS" id="PR00701">
    <property type="entry name" value="60KDINNERMP"/>
</dbReference>
<evidence type="ECO:0000313" key="17">
    <source>
        <dbReference type="Proteomes" id="UP000823914"/>
    </source>
</evidence>
<sequence length="589" mass="67210">MDKNTVWAILLSTLVLVVFTTLQMAFMPQQPTETAVSETGEIIQSESTETEAVKVSQLPVLEVSEENLKEEFVTITTESVKVTFTNRGGDIISYELLNHADKDGYIQMADNISDFNRAFSLSFGGAENGIINDLFHVKKINDYTIGFYKNFTSQNKDGSTNSFILAKQYTFDPKDYMFKLDVSIDGDNTMKDMDFNGLSYTVRTSPQIGPYYDAKNDRYENRTFMSYESKKKKNLLRPDETKVYDKDYVWTGVGGKYFEILVLPQNPTVMNNVVYSTKTEVNNYSNAQVMLTRDAINGNSVQDTYYFYVGPRTEKDLKIYNKSEDNPWNLSGTNLNASLNSSGILSWLETILKWCLEMINMVVRNWGLSIIVLTIIIKLLFYPLTKKSSLGTLKMKQIQPKVNEIQAKYKDQPEKLNAELTKLYKEENYNPLSGCLPLLIQFPILIAMYNLFNNYFEFRGAMFIPGWIPDLSVGDSIVALDFNIPFLGNHIRILPVIYLISQLLFGKLTQTNTATGSSATQMKIMMYGMPIFFFFILYNAPSGLILYWTVSNILQLVQQLIINKMVAAKEAEMELNKGPEKKVFVPRKK</sequence>
<evidence type="ECO:0000256" key="3">
    <source>
        <dbReference type="ARBA" id="ARBA00015325"/>
    </source>
</evidence>
<dbReference type="Gene3D" id="2.70.98.90">
    <property type="match status" value="1"/>
</dbReference>
<dbReference type="NCBIfam" id="TIGR03593">
    <property type="entry name" value="yidC_nterm"/>
    <property type="match status" value="1"/>
</dbReference>
<dbReference type="EMBL" id="JAHLFV010000233">
    <property type="protein sequence ID" value="MBU3850926.1"/>
    <property type="molecule type" value="Genomic_DNA"/>
</dbReference>
<evidence type="ECO:0000313" key="16">
    <source>
        <dbReference type="EMBL" id="MBU3850926.1"/>
    </source>
</evidence>
<dbReference type="NCBIfam" id="TIGR03592">
    <property type="entry name" value="yidC_oxa1_cterm"/>
    <property type="match status" value="1"/>
</dbReference>
<proteinExistence type="inferred from homology"/>
<gene>
    <name evidence="13 16" type="primary">yidC</name>
    <name evidence="16" type="ORF">IAA16_10200</name>
</gene>
<keyword evidence="10 13" id="KW-0143">Chaperone</keyword>
<evidence type="ECO:0000256" key="13">
    <source>
        <dbReference type="HAMAP-Rule" id="MF_01810"/>
    </source>
</evidence>
<dbReference type="InterPro" id="IPR028053">
    <property type="entry name" value="Membr_insert_YidC_N"/>
</dbReference>
<feature type="transmembrane region" description="Helical" evidence="13">
    <location>
        <begin position="431"/>
        <end position="452"/>
    </location>
</feature>
<dbReference type="Pfam" id="PF14849">
    <property type="entry name" value="YidC_periplas"/>
    <property type="match status" value="1"/>
</dbReference>
<keyword evidence="9 13" id="KW-0472">Membrane</keyword>
<dbReference type="GO" id="GO:0032977">
    <property type="term" value="F:membrane insertase activity"/>
    <property type="evidence" value="ECO:0007669"/>
    <property type="project" value="InterPro"/>
</dbReference>
<evidence type="ECO:0000256" key="5">
    <source>
        <dbReference type="ARBA" id="ARBA00022475"/>
    </source>
</evidence>
<evidence type="ECO:0000259" key="14">
    <source>
        <dbReference type="Pfam" id="PF02096"/>
    </source>
</evidence>
<name>A0A9E2L597_9SPIR</name>
<dbReference type="PANTHER" id="PTHR12428">
    <property type="entry name" value="OXA1"/>
    <property type="match status" value="1"/>
</dbReference>
<feature type="transmembrane region" description="Helical" evidence="13">
    <location>
        <begin position="6"/>
        <end position="26"/>
    </location>
</feature>
<evidence type="ECO:0000256" key="6">
    <source>
        <dbReference type="ARBA" id="ARBA00022692"/>
    </source>
</evidence>
<keyword evidence="4 13" id="KW-0813">Transport</keyword>
<comment type="subcellular location">
    <subcellularLocation>
        <location evidence="1">Cell inner membrane</location>
        <topology evidence="1">Multi-pass membrane protein</topology>
    </subcellularLocation>
    <subcellularLocation>
        <location evidence="13">Cell membrane</location>
        <topology evidence="13">Multi-pass membrane protein</topology>
    </subcellularLocation>
</comment>
<comment type="caution">
    <text evidence="16">The sequence shown here is derived from an EMBL/GenBank/DDBJ whole genome shotgun (WGS) entry which is preliminary data.</text>
</comment>
<dbReference type="InterPro" id="IPR028055">
    <property type="entry name" value="YidC/Oxa/ALB_C"/>
</dbReference>
<evidence type="ECO:0000256" key="9">
    <source>
        <dbReference type="ARBA" id="ARBA00023136"/>
    </source>
</evidence>
<evidence type="ECO:0000256" key="8">
    <source>
        <dbReference type="ARBA" id="ARBA00022989"/>
    </source>
</evidence>
<organism evidence="16 17">
    <name type="scientific">Candidatus Treponema excrementipullorum</name>
    <dbReference type="NCBI Taxonomy" id="2838768"/>
    <lineage>
        <taxon>Bacteria</taxon>
        <taxon>Pseudomonadati</taxon>
        <taxon>Spirochaetota</taxon>
        <taxon>Spirochaetia</taxon>
        <taxon>Spirochaetales</taxon>
        <taxon>Treponemataceae</taxon>
        <taxon>Treponema</taxon>
    </lineage>
</organism>